<dbReference type="InterPro" id="IPR001680">
    <property type="entry name" value="WD40_rpt"/>
</dbReference>
<dbReference type="GO" id="GO:0055064">
    <property type="term" value="P:chloride ion homeostasis"/>
    <property type="evidence" value="ECO:0007669"/>
    <property type="project" value="TreeGrafter"/>
</dbReference>
<protein>
    <recommendedName>
        <fullName evidence="19">Coatomer subunit alpha</fullName>
    </recommendedName>
    <alternativeName>
        <fullName evidence="20">Alpha-coat protein</fullName>
    </alternativeName>
    <alternativeName>
        <fullName evidence="5">Solute carrier family 12 member 9</fullName>
    </alternativeName>
</protein>
<dbReference type="SMART" id="SM00320">
    <property type="entry name" value="WD40"/>
    <property type="match status" value="7"/>
</dbReference>
<dbReference type="CDD" id="cd22948">
    <property type="entry name" value="Coatomer_WDAD_alpha"/>
    <property type="match status" value="1"/>
</dbReference>
<dbReference type="GO" id="GO:0055075">
    <property type="term" value="P:potassium ion homeostasis"/>
    <property type="evidence" value="ECO:0007669"/>
    <property type="project" value="TreeGrafter"/>
</dbReference>
<evidence type="ECO:0000256" key="6">
    <source>
        <dbReference type="ARBA" id="ARBA00022448"/>
    </source>
</evidence>
<feature type="repeat" description="WD" evidence="21">
    <location>
        <begin position="248"/>
        <end position="289"/>
    </location>
</feature>
<evidence type="ECO:0000259" key="29">
    <source>
        <dbReference type="Pfam" id="PF23953"/>
    </source>
</evidence>
<dbReference type="Pfam" id="PF04053">
    <property type="entry name" value="B-prop_COPA_B_2nd"/>
    <property type="match status" value="1"/>
</dbReference>
<evidence type="ECO:0000259" key="24">
    <source>
        <dbReference type="Pfam" id="PF00248"/>
    </source>
</evidence>
<dbReference type="InterPro" id="IPR018491">
    <property type="entry name" value="SLC12_C"/>
</dbReference>
<dbReference type="InterPro" id="IPR018170">
    <property type="entry name" value="Aldo/ket_reductase_CS"/>
</dbReference>
<dbReference type="SUPFAM" id="SSF82171">
    <property type="entry name" value="DPP6 N-terminal domain-like"/>
    <property type="match status" value="1"/>
</dbReference>
<dbReference type="GO" id="GO:0030126">
    <property type="term" value="C:COPI vesicle coat"/>
    <property type="evidence" value="ECO:0007669"/>
    <property type="project" value="InterPro"/>
</dbReference>
<keyword evidence="31" id="KW-1185">Reference proteome</keyword>
<reference evidence="31" key="1">
    <citation type="submission" date="2013-03" db="EMBL/GenBank/DDBJ databases">
        <title>The Genome Sequence of Anopheles minimus MINIMUS1.</title>
        <authorList>
            <consortium name="The Broad Institute Genomics Platform"/>
            <person name="Neafsey D.E."/>
            <person name="Walton C."/>
            <person name="Walker B."/>
            <person name="Young S.K."/>
            <person name="Zeng Q."/>
            <person name="Gargeya S."/>
            <person name="Fitzgerald M."/>
            <person name="Haas B."/>
            <person name="Abouelleil A."/>
            <person name="Allen A.W."/>
            <person name="Alvarado L."/>
            <person name="Arachchi H.M."/>
            <person name="Berlin A.M."/>
            <person name="Chapman S.B."/>
            <person name="Gainer-Dewar J."/>
            <person name="Goldberg J."/>
            <person name="Griggs A."/>
            <person name="Gujja S."/>
            <person name="Hansen M."/>
            <person name="Howarth C."/>
            <person name="Imamovic A."/>
            <person name="Ireland A."/>
            <person name="Larimer J."/>
            <person name="McCowan C."/>
            <person name="Murphy C."/>
            <person name="Pearson M."/>
            <person name="Poon T.W."/>
            <person name="Priest M."/>
            <person name="Roberts A."/>
            <person name="Saif S."/>
            <person name="Shea T."/>
            <person name="Sisk P."/>
            <person name="Sykes S."/>
            <person name="Wortman J."/>
            <person name="Nusbaum C."/>
            <person name="Birren B."/>
        </authorList>
    </citation>
    <scope>NUCLEOTIDE SEQUENCE [LARGE SCALE GENOMIC DNA]</scope>
    <source>
        <strain evidence="31">MINIMUS1</strain>
    </source>
</reference>
<dbReference type="GO" id="GO:0006886">
    <property type="term" value="P:intracellular protein transport"/>
    <property type="evidence" value="ECO:0007669"/>
    <property type="project" value="InterPro"/>
</dbReference>
<dbReference type="Pfam" id="PF00400">
    <property type="entry name" value="WD40"/>
    <property type="match status" value="5"/>
</dbReference>
<dbReference type="EnsemblMetazoa" id="AMIN001141-RA">
    <property type="protein sequence ID" value="AMIN001141-PA"/>
    <property type="gene ID" value="AMIN001141"/>
</dbReference>
<evidence type="ECO:0000256" key="16">
    <source>
        <dbReference type="ARBA" id="ARBA00024791"/>
    </source>
</evidence>
<evidence type="ECO:0000259" key="26">
    <source>
        <dbReference type="Pfam" id="PF03522"/>
    </source>
</evidence>
<evidence type="ECO:0000256" key="7">
    <source>
        <dbReference type="ARBA" id="ARBA00022490"/>
    </source>
</evidence>
<feature type="transmembrane region" description="Helical" evidence="23">
    <location>
        <begin position="1895"/>
        <end position="1920"/>
    </location>
</feature>
<feature type="transmembrane region" description="Helical" evidence="23">
    <location>
        <begin position="1673"/>
        <end position="1698"/>
    </location>
</feature>
<keyword evidence="11" id="KW-0931">ER-Golgi transport</keyword>
<dbReference type="InterPro" id="IPR004841">
    <property type="entry name" value="AA-permease/SLC12A_dom"/>
</dbReference>
<feature type="transmembrane region" description="Helical" evidence="23">
    <location>
        <begin position="2051"/>
        <end position="2069"/>
    </location>
</feature>
<dbReference type="SUPFAM" id="SSF51430">
    <property type="entry name" value="NAD(P)-linked oxidoreductase"/>
    <property type="match status" value="1"/>
</dbReference>
<dbReference type="PRINTS" id="PR00320">
    <property type="entry name" value="GPROTEINBRPT"/>
</dbReference>
<feature type="domain" description="NADP-dependent oxidoreductase" evidence="24">
    <location>
        <begin position="1270"/>
        <end position="1537"/>
    </location>
</feature>
<feature type="domain" description="COPA/B TPR" evidence="29">
    <location>
        <begin position="626"/>
        <end position="769"/>
    </location>
</feature>
<feature type="compositionally biased region" description="Basic and acidic residues" evidence="22">
    <location>
        <begin position="867"/>
        <end position="878"/>
    </location>
</feature>
<feature type="transmembrane region" description="Helical" evidence="23">
    <location>
        <begin position="2018"/>
        <end position="2039"/>
    </location>
</feature>
<dbReference type="Gene3D" id="3.20.20.100">
    <property type="entry name" value="NADP-dependent oxidoreductase domain"/>
    <property type="match status" value="1"/>
</dbReference>
<dbReference type="GO" id="GO:0006884">
    <property type="term" value="P:cell volume homeostasis"/>
    <property type="evidence" value="ECO:0007669"/>
    <property type="project" value="TreeGrafter"/>
</dbReference>
<evidence type="ECO:0000256" key="11">
    <source>
        <dbReference type="ARBA" id="ARBA00022892"/>
    </source>
</evidence>
<evidence type="ECO:0000256" key="18">
    <source>
        <dbReference type="ARBA" id="ARBA00062633"/>
    </source>
</evidence>
<feature type="repeat" description="WD" evidence="21">
    <location>
        <begin position="89"/>
        <end position="130"/>
    </location>
</feature>
<feature type="repeat" description="WD" evidence="21">
    <location>
        <begin position="47"/>
        <end position="88"/>
    </location>
</feature>
<keyword evidence="6" id="KW-0813">Transport</keyword>
<dbReference type="GO" id="GO:0000139">
    <property type="term" value="C:Golgi membrane"/>
    <property type="evidence" value="ECO:0007669"/>
    <property type="project" value="UniProtKB-SubCell"/>
</dbReference>
<dbReference type="Gene3D" id="1.25.40.470">
    <property type="match status" value="1"/>
</dbReference>
<evidence type="ECO:0000256" key="8">
    <source>
        <dbReference type="ARBA" id="ARBA00022574"/>
    </source>
</evidence>
<dbReference type="GO" id="GO:0016491">
    <property type="term" value="F:oxidoreductase activity"/>
    <property type="evidence" value="ECO:0007669"/>
    <property type="project" value="InterPro"/>
</dbReference>
<evidence type="ECO:0000256" key="4">
    <source>
        <dbReference type="ARBA" id="ARBA00010593"/>
    </source>
</evidence>
<dbReference type="InterPro" id="IPR056176">
    <property type="entry name" value="TPR_COPA_B"/>
</dbReference>
<evidence type="ECO:0000259" key="25">
    <source>
        <dbReference type="Pfam" id="PF00324"/>
    </source>
</evidence>
<feature type="transmembrane region" description="Helical" evidence="23">
    <location>
        <begin position="1993"/>
        <end position="2012"/>
    </location>
</feature>
<evidence type="ECO:0000256" key="5">
    <source>
        <dbReference type="ARBA" id="ARBA00019359"/>
    </source>
</evidence>
<keyword evidence="13 23" id="KW-1133">Transmembrane helix</keyword>
<dbReference type="Pfam" id="PF03522">
    <property type="entry name" value="SLC12"/>
    <property type="match status" value="1"/>
</dbReference>
<feature type="domain" description="SLC12A transporter C-terminal" evidence="26">
    <location>
        <begin position="2147"/>
        <end position="2237"/>
    </location>
</feature>
<dbReference type="GO" id="GO:0005198">
    <property type="term" value="F:structural molecule activity"/>
    <property type="evidence" value="ECO:0007669"/>
    <property type="project" value="InterPro"/>
</dbReference>
<evidence type="ECO:0000256" key="14">
    <source>
        <dbReference type="ARBA" id="ARBA00023034"/>
    </source>
</evidence>
<evidence type="ECO:0000313" key="30">
    <source>
        <dbReference type="EnsemblMetazoa" id="AMIN001141-PA"/>
    </source>
</evidence>
<dbReference type="FunFam" id="2.130.10.10:FF:000010">
    <property type="entry name" value="Coatomer subunit alpha"/>
    <property type="match status" value="1"/>
</dbReference>
<dbReference type="InterPro" id="IPR015943">
    <property type="entry name" value="WD40/YVTN_repeat-like_dom_sf"/>
</dbReference>
<dbReference type="Pfam" id="PF06957">
    <property type="entry name" value="COPI_C"/>
    <property type="match status" value="1"/>
</dbReference>
<dbReference type="InterPro" id="IPR020471">
    <property type="entry name" value="AKR"/>
</dbReference>
<keyword evidence="12" id="KW-0653">Protein transport</keyword>
<dbReference type="SUPFAM" id="SSF50978">
    <property type="entry name" value="WD40 repeat-like"/>
    <property type="match status" value="1"/>
</dbReference>
<dbReference type="CDD" id="cd00200">
    <property type="entry name" value="WD40"/>
    <property type="match status" value="1"/>
</dbReference>
<evidence type="ECO:0000256" key="15">
    <source>
        <dbReference type="ARBA" id="ARBA00023136"/>
    </source>
</evidence>
<sequence length="2507" mass="280614">MLTNFETKSARVKGLSFHPKRPWILASLHSGVIQLWDYRISTLIEKFDEHDGPVRGIAFHNQQPLFVSGGDDFKIKVWNYKQRRCIFTLLGHLDYVRTTVFHHEYPWILSASDDQTIRIWNWQSRSCICVLTGHNHYVMCAQFHPSDEDIIVSASLDQTVRIWDISGLRKKNVAPGPTGLDDHLKNPGATDLFGQADAVVKHVLEGHDRGVNWASFHPSLPLIVSGADDRQVKLWRMNEYKAWEVDTCRGHYYNVSCVLFHPRADLIISNSEDRSIRVWDMNKRQCIHTFRRENERFWILAAHPNLNLFAAGHDSGTIVFKLERERPAYAVYGNCLYYVKERFLRELDFNTNTDSVVMTIRGGGKTPVYSMSYNPALNGVLLCTRTSNLENSTYDLYSIPQKDSGSQNKETESKRSSGVTAVWVARNRFAVLDRANQLVIKNFRNEVTKKVQTPVCDEIFYAGTGMLLLREPEHVTLFDVQQLRSLAQVKIAKCKYVVWSTDMNNVALLAKHTLNICNRRLDLLCSIHESARIKSGAWDESGVFIYTTSNHIKYAINNGDHGIIRTLDLPIYITRVKNSQVFCLDRECRTLLLTIDTTEYKFKMALIDRKYEEVLHMVRSARLVGQSIIAYLQQKGYPEVALHFVNDEKTRFGLALECGNIEIALEAAKAMDDKQCWERLAQSALMQGNHQVVEMCYQRTKNFDKLSFLYLITGNLEKLKKMNKIAEIRKDVSAQYQGALLLGDVAERVSILKNCKQTSLAYLTAKTHGMEEDAAQMAEEFAAEGKDLPEVLNDAKFLRPPVPIQQAESNWPLLTVSKGFFEGTMMSRGATTVHQALAPTEMVAEAAEEEDGWGVDDDLHDVDRFEDAKEDDDAKPGEGGEGAGWDVGDDDLELPEELISKISASNAAGNKGFFAAPPKGHLPSHFWTMNSQLAADHVRAGSYDSACRLLNDQVGVVNFAPYKELFMESYVASKTSYSSLPHVTSLSAHPNRNWKELNPKNGHPTLAYKLNDLVQNLQACYQLTTTGKFVEAIEKLQNIILCIPLLVVETRQEIAEAQQLLTICREYVVGLQMETERKTLPKNTLDEQKRICELAAYFTHVNLQPVHQILTLRTALNLFFKLKNYKTAASFARRLLELGPRPEVAQQARKILQACEMNETDEHTLHYDEHNPFTLCAVTYKPIYRGKPEEKCSLCSASYQPAYKGVTCTVCKVAEVGKDVIGLRISASQFKKSSTNNIVEWETCSYCVTTMIPKTSIRLSDQHSISLPTIGLGTYSISGADGKESIKTAIDLGYRMFDTAVAYGNESIVGEAIRDKVGEYKDLTREDFFIISKLCGTHHQMDLVEKCCRMSLERMGLDYIDLYLMHTPVALNYGAKSSSNGTMLYAVDDSIGPTEAWNGLEKCYREGICRSIGVSNFNEHQLKALLLEGSIVPAVNQIECSVGFNQKPLRQFCLQHQILVMGYAPLGKKKLPFLTNESVQRIALSVGKTPAQVSLRYLIDGGVVPLVKSENCTRQQENLDIFDFKLTHQQLEDMDALAGNQRACEMHFLAGAKHFPFSESECIQPVIRMIAQNNVRSTNNDPVESSESYPITGGSNGTGTSRLFRQFGSLFSSPAATNDPAGYVEFGSISDPVASSGRTLGTFAGVFCPVALSMFSALVFIRVGFIVGNAGLYVTLLQFIIAYVILLFTVSSVCAISTNGAVEGGGVYFMISRTLGPEFGGSIGTLFFLANVVGCGLAISGCAEGIIENFGPSGGTGSGTIPDGRWWRFLYCSSLNTLMLIVVLIGAEMFAKTSMMILGVVVICLMSTYISFLTQGPMEVSIPHENNLVNFTSAHYTGLQAATLWSNLHTNYTKDYTSNGNQVNFAVVFGVLFSGVTGIMAGANMSGELKNPSKSIPAGTLSAVLFTFLCYMGLSVLIAATTTSTLLQNNFLFLGPINLWPTFVTIGILTATFSTGLSNLIGASRVMEALAKDRVFGPLMSFVIKGTYKNNPIAAVIASWVLVETILLIGSLNTIAQINSVLFMLSYLATNLACLGIEITGAPNFRPTYKYFTWHTALFGLLGTAIMMFVINSIYALSSIILCLLLVIALHLFSPACQGAQWGSISQALMFHQVRKYLLMLDSRKDHVKFWRPQMLLLVASPRSCCPLIHFVNDMKKGGSYVIGHVKVGEFADNDSSNDPTIEEYTQWLSLVDHMKVKAFVELTLSKSVREGIQHLIRIAGMGAMKPNTTILGFYDEEQSKDFFEYEDSPYKTNEFDGNGIKLFPHRKSGESKSLGVVEYVRIVDDVLRMRKNLCLCRHFHRLDKQMIARNNHIRYIDVWPVNIFEPKNDDPFDVVSQFMMQLACIIKMLPVWKKLELRVFLCESETVSENSAAFERPAEHRLDQRLKLLRISASIHKIPEWNKDIDFAKHRNILKQFTGNSDSNQMMAEENINRSKLYMQRINQIIRDRSNATAVTFMYLPTPPATSSVDYKEKCHHYLDLLTELTFDLPPTILVHGIDAVTSTTL</sequence>
<feature type="transmembrane region" description="Helical" evidence="23">
    <location>
        <begin position="1766"/>
        <end position="1787"/>
    </location>
</feature>
<keyword evidence="14" id="KW-0333">Golgi apparatus</keyword>
<feature type="repeat" description="WD" evidence="21">
    <location>
        <begin position="204"/>
        <end position="238"/>
    </location>
</feature>
<name>A0A182VSV1_9DIPT</name>
<dbReference type="Gene3D" id="2.130.10.10">
    <property type="entry name" value="YVTN repeat-like/Quinoprotein amine dehydrogenase"/>
    <property type="match status" value="1"/>
</dbReference>
<evidence type="ECO:0000256" key="22">
    <source>
        <dbReference type="SAM" id="MobiDB-lite"/>
    </source>
</evidence>
<feature type="transmembrane region" description="Helical" evidence="23">
    <location>
        <begin position="1940"/>
        <end position="1962"/>
    </location>
</feature>
<dbReference type="InterPro" id="IPR004842">
    <property type="entry name" value="SLC12A_fam"/>
</dbReference>
<feature type="transmembrane region" description="Helical" evidence="23">
    <location>
        <begin position="2075"/>
        <end position="2093"/>
    </location>
</feature>
<keyword evidence="10" id="KW-0677">Repeat</keyword>
<dbReference type="Pfam" id="PF00248">
    <property type="entry name" value="Aldo_ket_red"/>
    <property type="match status" value="1"/>
</dbReference>
<dbReference type="Pfam" id="PF23953">
    <property type="entry name" value="TPR_COPA_B"/>
    <property type="match status" value="1"/>
</dbReference>
<dbReference type="InterPro" id="IPR023210">
    <property type="entry name" value="NADP_OxRdtase_dom"/>
</dbReference>
<feature type="transmembrane region" description="Helical" evidence="23">
    <location>
        <begin position="1863"/>
        <end position="1883"/>
    </location>
</feature>
<dbReference type="PROSITE" id="PS50082">
    <property type="entry name" value="WD_REPEATS_2"/>
    <property type="match status" value="5"/>
</dbReference>
<dbReference type="Proteomes" id="UP000075920">
    <property type="component" value="Unassembled WGS sequence"/>
</dbReference>
<dbReference type="InterPro" id="IPR047312">
    <property type="entry name" value="Coatomer_alpha_WD-assoc_reg"/>
</dbReference>
<dbReference type="GO" id="GO:0015379">
    <property type="term" value="F:potassium:chloride symporter activity"/>
    <property type="evidence" value="ECO:0007669"/>
    <property type="project" value="TreeGrafter"/>
</dbReference>
<dbReference type="PROSITE" id="PS50294">
    <property type="entry name" value="WD_REPEATS_REGION"/>
    <property type="match status" value="5"/>
</dbReference>
<feature type="transmembrane region" description="Helical" evidence="23">
    <location>
        <begin position="1794"/>
        <end position="1812"/>
    </location>
</feature>
<comment type="function">
    <text evidence="16">The coatomer is a cytosolic protein complex that binds to dilysine motifs and reversibly associates with Golgi non-clathrin-coated vesicles, which further mediate biosynthetic protein transport from the ER, via the Golgi up to the trans Golgi network. Coatomer complex is required for budding from Golgi membranes, and is essential for the retrograde Golgi-to-ER transport of dilysine-tagged proteins. In mammals, the coatomer can only be recruited by membranes associated to ADP-ribosylation factors (ARFs), which are small GTP-binding proteins; the complex also influences the Golgi structural integrity, as well as the processing, activity, and endocytic recycling of LDL receptors.</text>
</comment>
<evidence type="ECO:0000256" key="19">
    <source>
        <dbReference type="ARBA" id="ARBA00073979"/>
    </source>
</evidence>
<evidence type="ECO:0000256" key="1">
    <source>
        <dbReference type="ARBA" id="ARBA00004141"/>
    </source>
</evidence>
<evidence type="ECO:0000256" key="21">
    <source>
        <dbReference type="PROSITE-ProRule" id="PRU00221"/>
    </source>
</evidence>
<comment type="function">
    <text evidence="17">Xenin stimulates exocrine pancreatic secretion. It inhibits pentagastrin-stimulated secretion of acid, to induce exocrine pancreatic secretion and to affect small and large intestinal motility. In the gut, xenin interacts with the neurotensin receptor.</text>
</comment>
<evidence type="ECO:0000256" key="17">
    <source>
        <dbReference type="ARBA" id="ARBA00057585"/>
    </source>
</evidence>
<feature type="transmembrane region" description="Helical" evidence="23">
    <location>
        <begin position="1640"/>
        <end position="1661"/>
    </location>
</feature>
<feature type="domain" description="Coatomer alpha subunit C-terminal" evidence="28">
    <location>
        <begin position="818"/>
        <end position="1231"/>
    </location>
</feature>
<dbReference type="InterPro" id="IPR036812">
    <property type="entry name" value="NAD(P)_OxRdtase_dom_sf"/>
</dbReference>
<keyword evidence="9 23" id="KW-0812">Transmembrane</keyword>
<evidence type="ECO:0000259" key="28">
    <source>
        <dbReference type="Pfam" id="PF06957"/>
    </source>
</evidence>
<dbReference type="PRINTS" id="PR00069">
    <property type="entry name" value="ALDKETRDTASE"/>
</dbReference>
<evidence type="ECO:0000256" key="9">
    <source>
        <dbReference type="ARBA" id="ARBA00022692"/>
    </source>
</evidence>
<evidence type="ECO:0000256" key="2">
    <source>
        <dbReference type="ARBA" id="ARBA00004255"/>
    </source>
</evidence>
<dbReference type="InterPro" id="IPR006692">
    <property type="entry name" value="Beta-prop_COPA/B_2nd"/>
</dbReference>
<dbReference type="PROSITE" id="PS00062">
    <property type="entry name" value="ALDOKETO_REDUCTASE_2"/>
    <property type="match status" value="1"/>
</dbReference>
<dbReference type="InterPro" id="IPR036322">
    <property type="entry name" value="WD40_repeat_dom_sf"/>
</dbReference>
<evidence type="ECO:0000256" key="10">
    <source>
        <dbReference type="ARBA" id="ARBA00022737"/>
    </source>
</evidence>
<dbReference type="InterPro" id="IPR010714">
    <property type="entry name" value="Coatomer_asu_C"/>
</dbReference>
<dbReference type="PROSITE" id="PS00678">
    <property type="entry name" value="WD_REPEATS_1"/>
    <property type="match status" value="1"/>
</dbReference>
<evidence type="ECO:0000256" key="23">
    <source>
        <dbReference type="SAM" id="Phobius"/>
    </source>
</evidence>
<dbReference type="Pfam" id="PF00324">
    <property type="entry name" value="AA_permease"/>
    <property type="match status" value="1"/>
</dbReference>
<dbReference type="FunFam" id="1.20.1740.10:FF:000013">
    <property type="entry name" value="Solute carrier family 12 member"/>
    <property type="match status" value="1"/>
</dbReference>
<dbReference type="FunFam" id="1.25.40.470:FF:000002">
    <property type="entry name" value="Coatomer subunit alpha"/>
    <property type="match status" value="1"/>
</dbReference>
<dbReference type="Gene3D" id="1.20.1740.10">
    <property type="entry name" value="Amino acid/polyamine transporter I"/>
    <property type="match status" value="1"/>
</dbReference>
<evidence type="ECO:0000313" key="31">
    <source>
        <dbReference type="Proteomes" id="UP000075920"/>
    </source>
</evidence>
<evidence type="ECO:0000259" key="27">
    <source>
        <dbReference type="Pfam" id="PF04053"/>
    </source>
</evidence>
<reference evidence="30" key="2">
    <citation type="submission" date="2020-05" db="UniProtKB">
        <authorList>
            <consortium name="EnsemblMetazoa"/>
        </authorList>
    </citation>
    <scope>IDENTIFICATION</scope>
    <source>
        <strain evidence="30">MINIMUS1</strain>
    </source>
</reference>
<keyword evidence="8 21" id="KW-0853">WD repeat</keyword>
<feature type="repeat" description="WD" evidence="21">
    <location>
        <begin position="131"/>
        <end position="166"/>
    </location>
</feature>
<dbReference type="InterPro" id="IPR020472">
    <property type="entry name" value="WD40_PAC1"/>
</dbReference>
<feature type="region of interest" description="Disordered" evidence="22">
    <location>
        <begin position="867"/>
        <end position="888"/>
    </location>
</feature>
<evidence type="ECO:0000256" key="13">
    <source>
        <dbReference type="ARBA" id="ARBA00022989"/>
    </source>
</evidence>
<accession>A0A182VSV1</accession>
<keyword evidence="7" id="KW-0963">Cytoplasm</keyword>
<evidence type="ECO:0000256" key="12">
    <source>
        <dbReference type="ARBA" id="ARBA00022927"/>
    </source>
</evidence>
<dbReference type="STRING" id="112268.A0A182VSV1"/>
<evidence type="ECO:0000256" key="20">
    <source>
        <dbReference type="ARBA" id="ARBA00081575"/>
    </source>
</evidence>
<comment type="subunit">
    <text evidence="18">Oligomeric complex that consists of at least the alpha, beta, beta', gamma, delta, epsilon and zeta subunits. Interacts with SCYL1. Interacts with JAGN1. Interacts with TMEM41B. Interacts with SVEP1. Probably interacts with PEX11A.</text>
</comment>
<evidence type="ECO:0000256" key="3">
    <source>
        <dbReference type="ARBA" id="ARBA00004496"/>
    </source>
</evidence>
<dbReference type="PANTHER" id="PTHR11827:SF72">
    <property type="entry name" value="GH08340P"/>
    <property type="match status" value="1"/>
</dbReference>
<keyword evidence="15 23" id="KW-0472">Membrane</keyword>
<dbReference type="VEuPathDB" id="VectorBase:AMIN001141"/>
<organism evidence="30 31">
    <name type="scientific">Anopheles minimus</name>
    <dbReference type="NCBI Taxonomy" id="112268"/>
    <lineage>
        <taxon>Eukaryota</taxon>
        <taxon>Metazoa</taxon>
        <taxon>Ecdysozoa</taxon>
        <taxon>Arthropoda</taxon>
        <taxon>Hexapoda</taxon>
        <taxon>Insecta</taxon>
        <taxon>Pterygota</taxon>
        <taxon>Neoptera</taxon>
        <taxon>Endopterygota</taxon>
        <taxon>Diptera</taxon>
        <taxon>Nematocera</taxon>
        <taxon>Culicoidea</taxon>
        <taxon>Culicidae</taxon>
        <taxon>Anophelinae</taxon>
        <taxon>Anopheles</taxon>
    </lineage>
</organism>
<dbReference type="GO" id="GO:0016192">
    <property type="term" value="P:vesicle-mediated transport"/>
    <property type="evidence" value="ECO:0007669"/>
    <property type="project" value="UniProtKB-KW"/>
</dbReference>
<feature type="domain" description="COPA/B second beta-propeller" evidence="27">
    <location>
        <begin position="344"/>
        <end position="585"/>
    </location>
</feature>
<comment type="subcellular location">
    <subcellularLocation>
        <location evidence="3">Cytoplasm</location>
    </subcellularLocation>
    <subcellularLocation>
        <location evidence="2">Golgi apparatus membrane</location>
        <topology evidence="2">Peripheral membrane protein</topology>
        <orientation evidence="2">Cytoplasmic side</orientation>
    </subcellularLocation>
    <subcellularLocation>
        <location evidence="1">Membrane</location>
        <topology evidence="1">Multi-pass membrane protein</topology>
    </subcellularLocation>
</comment>
<dbReference type="InterPro" id="IPR019775">
    <property type="entry name" value="WD40_repeat_CS"/>
</dbReference>
<comment type="similarity">
    <text evidence="4">Belongs to the SLC12A transporter family.</text>
</comment>
<proteinExistence type="inferred from homology"/>
<dbReference type="PANTHER" id="PTHR11827">
    <property type="entry name" value="SOLUTE CARRIER FAMILY 12, CATION COTRANSPORTERS"/>
    <property type="match status" value="1"/>
</dbReference>
<feature type="domain" description="Amino acid permease/ SLC12A" evidence="25">
    <location>
        <begin position="1652"/>
        <end position="2136"/>
    </location>
</feature>